<dbReference type="Proteomes" id="UP000265719">
    <property type="component" value="Chromosome"/>
</dbReference>
<dbReference type="GO" id="GO:0004791">
    <property type="term" value="F:thioredoxin-disulfide reductase (NADPH) activity"/>
    <property type="evidence" value="ECO:0007669"/>
    <property type="project" value="UniProtKB-EC"/>
</dbReference>
<dbReference type="PRINTS" id="PR00469">
    <property type="entry name" value="PNDRDTASEII"/>
</dbReference>
<gene>
    <name evidence="5" type="ORF">NI17_005405</name>
</gene>
<keyword evidence="2" id="KW-0560">Oxidoreductase</keyword>
<evidence type="ECO:0000256" key="2">
    <source>
        <dbReference type="ARBA" id="ARBA00023002"/>
    </source>
</evidence>
<reference evidence="5" key="1">
    <citation type="submission" date="2020-10" db="EMBL/GenBank/DDBJ databases">
        <title>De novo genome project of the cellulose decomposer Thermobifida halotolerans type strain.</title>
        <authorList>
            <person name="Nagy I."/>
            <person name="Horvath B."/>
            <person name="Kukolya J."/>
            <person name="Nagy I."/>
            <person name="Orsini M."/>
        </authorList>
    </citation>
    <scope>NUCLEOTIDE SEQUENCE</scope>
    <source>
        <strain evidence="5">DSM 44931</strain>
    </source>
</reference>
<dbReference type="KEGG" id="thao:NI17_005405"/>
<dbReference type="EMBL" id="CP063196">
    <property type="protein sequence ID" value="UOE20654.1"/>
    <property type="molecule type" value="Genomic_DNA"/>
</dbReference>
<evidence type="ECO:0000256" key="1">
    <source>
        <dbReference type="ARBA" id="ARBA00022630"/>
    </source>
</evidence>
<sequence length="306" mass="32088">MFDVIVVGGGPAGLSAALVFGRQRRSVLVVDGGRPRNAPASRMHMLLSRDGTAPAEFLAAGRGELAAYPSVQLRSGTVVSATGTIDDFTVALSDGTRERARRLVLATGQVDMPSDIPGLAERFGRSVFHCPYCHGWEAADKTLAVLASRPEDAMMALYLADRFSSDVVLCAHGAAKPPREAAAALAAGNVRVEDSPVVGVGGGPDDVALHLADGRVLSRQAVFHRAPTRQHSRLAEELGCEILPDGTVRVDERQRTTVPGVAAAGDTAKLPAVPEATTLVVLGAADGVRAALWMDGDLFRADLENR</sequence>
<name>A0AA97M4S9_9ACTN</name>
<feature type="domain" description="FAD/NAD(P)-binding" evidence="4">
    <location>
        <begin position="2"/>
        <end position="273"/>
    </location>
</feature>
<dbReference type="InterPro" id="IPR050097">
    <property type="entry name" value="Ferredoxin-NADP_redctase_2"/>
</dbReference>
<organism evidence="5 6">
    <name type="scientific">Thermobifida halotolerans</name>
    <dbReference type="NCBI Taxonomy" id="483545"/>
    <lineage>
        <taxon>Bacteria</taxon>
        <taxon>Bacillati</taxon>
        <taxon>Actinomycetota</taxon>
        <taxon>Actinomycetes</taxon>
        <taxon>Streptosporangiales</taxon>
        <taxon>Nocardiopsidaceae</taxon>
        <taxon>Thermobifida</taxon>
    </lineage>
</organism>
<proteinExistence type="predicted"/>
<dbReference type="InterPro" id="IPR023753">
    <property type="entry name" value="FAD/NAD-binding_dom"/>
</dbReference>
<dbReference type="PANTHER" id="PTHR48105">
    <property type="entry name" value="THIOREDOXIN REDUCTASE 1-RELATED-RELATED"/>
    <property type="match status" value="1"/>
</dbReference>
<dbReference type="InterPro" id="IPR036188">
    <property type="entry name" value="FAD/NAD-bd_sf"/>
</dbReference>
<protein>
    <submittedName>
        <fullName evidence="5">NAD(P)/FAD-dependent oxidoreductase</fullName>
    </submittedName>
</protein>
<dbReference type="PRINTS" id="PR00368">
    <property type="entry name" value="FADPNR"/>
</dbReference>
<dbReference type="Pfam" id="PF07992">
    <property type="entry name" value="Pyr_redox_2"/>
    <property type="match status" value="1"/>
</dbReference>
<accession>A0AA97M4S9</accession>
<dbReference type="Gene3D" id="3.50.50.60">
    <property type="entry name" value="FAD/NAD(P)-binding domain"/>
    <property type="match status" value="2"/>
</dbReference>
<keyword evidence="1" id="KW-0285">Flavoprotein</keyword>
<keyword evidence="6" id="KW-1185">Reference proteome</keyword>
<evidence type="ECO:0000313" key="5">
    <source>
        <dbReference type="EMBL" id="UOE20654.1"/>
    </source>
</evidence>
<dbReference type="SUPFAM" id="SSF51905">
    <property type="entry name" value="FAD/NAD(P)-binding domain"/>
    <property type="match status" value="1"/>
</dbReference>
<evidence type="ECO:0000313" key="6">
    <source>
        <dbReference type="Proteomes" id="UP000265719"/>
    </source>
</evidence>
<evidence type="ECO:0000256" key="3">
    <source>
        <dbReference type="ARBA" id="ARBA00048132"/>
    </source>
</evidence>
<evidence type="ECO:0000259" key="4">
    <source>
        <dbReference type="Pfam" id="PF07992"/>
    </source>
</evidence>
<comment type="catalytic activity">
    <reaction evidence="3">
        <text>[thioredoxin]-dithiol + NADP(+) = [thioredoxin]-disulfide + NADPH + H(+)</text>
        <dbReference type="Rhea" id="RHEA:20345"/>
        <dbReference type="Rhea" id="RHEA-COMP:10698"/>
        <dbReference type="Rhea" id="RHEA-COMP:10700"/>
        <dbReference type="ChEBI" id="CHEBI:15378"/>
        <dbReference type="ChEBI" id="CHEBI:29950"/>
        <dbReference type="ChEBI" id="CHEBI:50058"/>
        <dbReference type="ChEBI" id="CHEBI:57783"/>
        <dbReference type="ChEBI" id="CHEBI:58349"/>
        <dbReference type="EC" id="1.8.1.9"/>
    </reaction>
</comment>
<dbReference type="AlphaFoldDB" id="A0AA97M4S9"/>